<dbReference type="OrthoDB" id="420884at2759"/>
<gene>
    <name evidence="1" type="ORF">H312_00109</name>
</gene>
<keyword evidence="2" id="KW-1185">Reference proteome</keyword>
<proteinExistence type="predicted"/>
<dbReference type="AlphaFoldDB" id="A0A059F642"/>
<reference evidence="2" key="1">
    <citation type="submission" date="2013-02" db="EMBL/GenBank/DDBJ databases">
        <authorList>
            <consortium name="The Broad Institute Genome Sequencing Platform"/>
            <person name="Cuomo C."/>
            <person name="Becnel J."/>
            <person name="Sanscrainte N."/>
            <person name="Walker B."/>
            <person name="Young S.K."/>
            <person name="Zeng Q."/>
            <person name="Gargeya S."/>
            <person name="Fitzgerald M."/>
            <person name="Haas B."/>
            <person name="Abouelleil A."/>
            <person name="Alvarado L."/>
            <person name="Arachchi H.M."/>
            <person name="Berlin A.M."/>
            <person name="Chapman S.B."/>
            <person name="Dewar J."/>
            <person name="Goldberg J."/>
            <person name="Griggs A."/>
            <person name="Gujja S."/>
            <person name="Hansen M."/>
            <person name="Howarth C."/>
            <person name="Imamovic A."/>
            <person name="Larimer J."/>
            <person name="McCowan C."/>
            <person name="Murphy C."/>
            <person name="Neiman D."/>
            <person name="Pearson M."/>
            <person name="Priest M."/>
            <person name="Roberts A."/>
            <person name="Saif S."/>
            <person name="Shea T."/>
            <person name="Sisk P."/>
            <person name="Sykes S."/>
            <person name="Wortman J."/>
            <person name="Nusbaum C."/>
            <person name="Birren B."/>
        </authorList>
    </citation>
    <scope>NUCLEOTIDE SEQUENCE [LARGE SCALE GENOMIC DNA]</scope>
    <source>
        <strain evidence="2">PRA339</strain>
    </source>
</reference>
<sequence length="418" mass="48757">MGLSEELINSFNKIEKERIKYLNESLNKIKVPEEAIKRLEKINLSLLFNKQFKKIEESKKIPHNFINDKETEKLIENININKVFDNVVGSELKSPLVNYVPDLIQKNSFENKQITPTNNVESILEGKERALEKNNDYPGLSSKNKEENKSTFYNAIEKTEYEASSLIFSPNLELKSDTEVKEMIIDFLNTPLNELKIKKCSDILYTNVYNIPLANEFVFYLANDEKNLKTEVEYDKKQALEFKKYLTKRISQMTSEKEHMDNICESIKLENTLQKEVLASKLVELGVTDVNLRPKTSNIYSYVLCKLYDKELYLLFRSKLLKSNANGILGAYSIYFNVLNIKKKYKESLFFIYSVISMVPNSLSGEVVVLFLNLCNDLIRNKNEFINVLKFIKEVYLNEIVEEPTKIRINLELEKYNL</sequence>
<dbReference type="Proteomes" id="UP000030655">
    <property type="component" value="Unassembled WGS sequence"/>
</dbReference>
<evidence type="ECO:0000313" key="2">
    <source>
        <dbReference type="Proteomes" id="UP000030655"/>
    </source>
</evidence>
<dbReference type="EMBL" id="KK365130">
    <property type="protein sequence ID" value="KCZ82451.1"/>
    <property type="molecule type" value="Genomic_DNA"/>
</dbReference>
<protein>
    <submittedName>
        <fullName evidence="1">Uncharacterized protein</fullName>
    </submittedName>
</protein>
<organism evidence="1 2">
    <name type="scientific">Anncaliia algerae PRA339</name>
    <dbReference type="NCBI Taxonomy" id="1288291"/>
    <lineage>
        <taxon>Eukaryota</taxon>
        <taxon>Fungi</taxon>
        <taxon>Fungi incertae sedis</taxon>
        <taxon>Microsporidia</taxon>
        <taxon>Tubulinosematoidea</taxon>
        <taxon>Tubulinosematidae</taxon>
        <taxon>Anncaliia</taxon>
    </lineage>
</organism>
<dbReference type="HOGENOM" id="CLU_657155_0_0_1"/>
<evidence type="ECO:0000313" key="1">
    <source>
        <dbReference type="EMBL" id="KCZ82451.1"/>
    </source>
</evidence>
<reference evidence="1 2" key="2">
    <citation type="submission" date="2014-03" db="EMBL/GenBank/DDBJ databases">
        <title>The Genome Sequence of Anncaliia algerae insect isolate PRA339.</title>
        <authorList>
            <consortium name="The Broad Institute Genome Sequencing Platform"/>
            <consortium name="The Broad Institute Genome Sequencing Center for Infectious Disease"/>
            <person name="Cuomo C."/>
            <person name="Becnel J."/>
            <person name="Sanscrainte N."/>
            <person name="Walker B."/>
            <person name="Young S.K."/>
            <person name="Zeng Q."/>
            <person name="Gargeya S."/>
            <person name="Fitzgerald M."/>
            <person name="Haas B."/>
            <person name="Abouelleil A."/>
            <person name="Alvarado L."/>
            <person name="Arachchi H.M."/>
            <person name="Berlin A.M."/>
            <person name="Chapman S.B."/>
            <person name="Dewar J."/>
            <person name="Goldberg J."/>
            <person name="Griggs A."/>
            <person name="Gujja S."/>
            <person name="Hansen M."/>
            <person name="Howarth C."/>
            <person name="Imamovic A."/>
            <person name="Larimer J."/>
            <person name="McCowan C."/>
            <person name="Murphy C."/>
            <person name="Neiman D."/>
            <person name="Pearson M."/>
            <person name="Priest M."/>
            <person name="Roberts A."/>
            <person name="Saif S."/>
            <person name="Shea T."/>
            <person name="Sisk P."/>
            <person name="Sykes S."/>
            <person name="Wortman J."/>
            <person name="Nusbaum C."/>
            <person name="Birren B."/>
        </authorList>
    </citation>
    <scope>NUCLEOTIDE SEQUENCE [LARGE SCALE GENOMIC DNA]</scope>
    <source>
        <strain evidence="1 2">PRA339</strain>
    </source>
</reference>
<accession>A0A059F642</accession>
<name>A0A059F642_9MICR</name>
<dbReference type="VEuPathDB" id="MicrosporidiaDB:H312_00109"/>